<keyword evidence="3" id="KW-1185">Reference proteome</keyword>
<sequence length="143" mass="14597">MGAGSCPHCTHADCAVPAARRGLWRSADGASGWGRPRARRPGALPSPPVGVCAPQRPGTRMSVPLETTGHVRPARARTCPVSVTIMMPRAPPTVVIETAPGTAASRVSCGSACPCRRIPSSPPPTVPVHGRTGSSGPIRPSTA</sequence>
<reference evidence="3" key="1">
    <citation type="submission" date="2013-08" db="EMBL/GenBank/DDBJ databases">
        <title>Intrasporangium oryzae NRRL B-24470.</title>
        <authorList>
            <person name="Liu H."/>
            <person name="Wang G."/>
        </authorList>
    </citation>
    <scope>NUCLEOTIDE SEQUENCE [LARGE SCALE GENOMIC DNA]</scope>
    <source>
        <strain evidence="3">Q5-1</strain>
    </source>
</reference>
<name>W9GDN3_9MICO</name>
<evidence type="ECO:0000313" key="3">
    <source>
        <dbReference type="Proteomes" id="UP000019494"/>
    </source>
</evidence>
<dbReference type="AlphaFoldDB" id="W9GDN3"/>
<proteinExistence type="predicted"/>
<organism evidence="2 3">
    <name type="scientific">Intrasporangium chromatireducens Q5-1</name>
    <dbReference type="NCBI Taxonomy" id="584657"/>
    <lineage>
        <taxon>Bacteria</taxon>
        <taxon>Bacillati</taxon>
        <taxon>Actinomycetota</taxon>
        <taxon>Actinomycetes</taxon>
        <taxon>Micrococcales</taxon>
        <taxon>Intrasporangiaceae</taxon>
        <taxon>Intrasporangium</taxon>
    </lineage>
</organism>
<evidence type="ECO:0000256" key="1">
    <source>
        <dbReference type="SAM" id="MobiDB-lite"/>
    </source>
</evidence>
<feature type="region of interest" description="Disordered" evidence="1">
    <location>
        <begin position="117"/>
        <end position="143"/>
    </location>
</feature>
<accession>W9GDN3</accession>
<dbReference type="Proteomes" id="UP000019494">
    <property type="component" value="Unassembled WGS sequence"/>
</dbReference>
<gene>
    <name evidence="2" type="ORF">N864_13140</name>
</gene>
<evidence type="ECO:0000313" key="2">
    <source>
        <dbReference type="EMBL" id="EWT04175.1"/>
    </source>
</evidence>
<dbReference type="EMBL" id="AWQS01000312">
    <property type="protein sequence ID" value="EWT04175.1"/>
    <property type="molecule type" value="Genomic_DNA"/>
</dbReference>
<feature type="region of interest" description="Disordered" evidence="1">
    <location>
        <begin position="27"/>
        <end position="74"/>
    </location>
</feature>
<comment type="caution">
    <text evidence="2">The sequence shown here is derived from an EMBL/GenBank/DDBJ whole genome shotgun (WGS) entry which is preliminary data.</text>
</comment>
<protein>
    <submittedName>
        <fullName evidence="2">Uncharacterized protein</fullName>
    </submittedName>
</protein>